<dbReference type="FunCoup" id="K5X8Z4">
    <property type="interactions" value="48"/>
</dbReference>
<gene>
    <name evidence="6" type="ORF">PHACADRAFT_249741</name>
</gene>
<evidence type="ECO:0000259" key="4">
    <source>
        <dbReference type="Pfam" id="PF04253"/>
    </source>
</evidence>
<evidence type="ECO:0000259" key="3">
    <source>
        <dbReference type="Pfam" id="PF02225"/>
    </source>
</evidence>
<evidence type="ECO:0000256" key="1">
    <source>
        <dbReference type="ARBA" id="ARBA00005634"/>
    </source>
</evidence>
<evidence type="ECO:0000313" key="6">
    <source>
        <dbReference type="EMBL" id="EKM59322.1"/>
    </source>
</evidence>
<dbReference type="InterPro" id="IPR003137">
    <property type="entry name" value="PA_domain"/>
</dbReference>
<dbReference type="AlphaFoldDB" id="K5X8Z4"/>
<dbReference type="RefSeq" id="XP_007391886.1">
    <property type="nucleotide sequence ID" value="XM_007391824.1"/>
</dbReference>
<comment type="similarity">
    <text evidence="1">Belongs to the peptidase M28 family. M28B subfamily.</text>
</comment>
<dbReference type="FunFam" id="3.40.630.10:FF:000101">
    <property type="entry name" value="N-acetylated alpha-linked acidic dipeptidase like 1"/>
    <property type="match status" value="1"/>
</dbReference>
<dbReference type="InParanoid" id="K5X8Z4"/>
<feature type="region of interest" description="Disordered" evidence="2">
    <location>
        <begin position="1"/>
        <end position="26"/>
    </location>
</feature>
<dbReference type="KEGG" id="pco:PHACADRAFT_249741"/>
<feature type="compositionally biased region" description="Basic and acidic residues" evidence="2">
    <location>
        <begin position="1"/>
        <end position="13"/>
    </location>
</feature>
<dbReference type="PANTHER" id="PTHR10404:SF46">
    <property type="entry name" value="VACUOLAR PROTEIN SORTING-ASSOCIATED PROTEIN 70"/>
    <property type="match status" value="1"/>
</dbReference>
<feature type="domain" description="PA" evidence="3">
    <location>
        <begin position="246"/>
        <end position="316"/>
    </location>
</feature>
<dbReference type="Gene3D" id="3.40.630.10">
    <property type="entry name" value="Zn peptidases"/>
    <property type="match status" value="1"/>
</dbReference>
<feature type="domain" description="Peptidase M28" evidence="5">
    <location>
        <begin position="409"/>
        <end position="535"/>
    </location>
</feature>
<proteinExistence type="inferred from homology"/>
<evidence type="ECO:0000313" key="7">
    <source>
        <dbReference type="Proteomes" id="UP000008370"/>
    </source>
</evidence>
<evidence type="ECO:0008006" key="8">
    <source>
        <dbReference type="Google" id="ProtNLM"/>
    </source>
</evidence>
<evidence type="ECO:0000259" key="5">
    <source>
        <dbReference type="Pfam" id="PF04389"/>
    </source>
</evidence>
<dbReference type="GeneID" id="18914735"/>
<dbReference type="InterPro" id="IPR007365">
    <property type="entry name" value="TFR-like_dimer_dom"/>
</dbReference>
<dbReference type="Pfam" id="PF04253">
    <property type="entry name" value="TFR_dimer"/>
    <property type="match status" value="1"/>
</dbReference>
<dbReference type="CDD" id="cd02121">
    <property type="entry name" value="PA_GCPII_like"/>
    <property type="match status" value="1"/>
</dbReference>
<dbReference type="InterPro" id="IPR036757">
    <property type="entry name" value="TFR-like_dimer_dom_sf"/>
</dbReference>
<keyword evidence="7" id="KW-1185">Reference proteome</keyword>
<dbReference type="Pfam" id="PF04389">
    <property type="entry name" value="Peptidase_M28"/>
    <property type="match status" value="1"/>
</dbReference>
<dbReference type="Pfam" id="PF02225">
    <property type="entry name" value="PA"/>
    <property type="match status" value="1"/>
</dbReference>
<dbReference type="HOGENOM" id="CLU_005688_2_2_1"/>
<feature type="compositionally biased region" description="Pro residues" evidence="2">
    <location>
        <begin position="14"/>
        <end position="24"/>
    </location>
</feature>
<feature type="domain" description="Transferrin receptor-like dimerisation" evidence="4">
    <location>
        <begin position="807"/>
        <end position="893"/>
    </location>
</feature>
<dbReference type="PANTHER" id="PTHR10404">
    <property type="entry name" value="N-ACETYLATED-ALPHA-LINKED ACIDIC DIPEPTIDASE"/>
    <property type="match status" value="1"/>
</dbReference>
<protein>
    <recommendedName>
        <fullName evidence="8">Zn-dependent exopeptidase</fullName>
    </recommendedName>
</protein>
<dbReference type="InterPro" id="IPR007484">
    <property type="entry name" value="Peptidase_M28"/>
</dbReference>
<dbReference type="SUPFAM" id="SSF47672">
    <property type="entry name" value="Transferrin receptor-like dimerisation domain"/>
    <property type="match status" value="2"/>
</dbReference>
<dbReference type="EMBL" id="JH930469">
    <property type="protein sequence ID" value="EKM59322.1"/>
    <property type="molecule type" value="Genomic_DNA"/>
</dbReference>
<dbReference type="OrthoDB" id="5841748at2759"/>
<reference evidence="6 7" key="1">
    <citation type="journal article" date="2012" name="BMC Genomics">
        <title>Comparative genomics of the white-rot fungi, Phanerochaete carnosa and P. chrysosporium, to elucidate the genetic basis of the distinct wood types they colonize.</title>
        <authorList>
            <person name="Suzuki H."/>
            <person name="MacDonald J."/>
            <person name="Syed K."/>
            <person name="Salamov A."/>
            <person name="Hori C."/>
            <person name="Aerts A."/>
            <person name="Henrissat B."/>
            <person name="Wiebenga A."/>
            <person name="vanKuyk P.A."/>
            <person name="Barry K."/>
            <person name="Lindquist E."/>
            <person name="LaButti K."/>
            <person name="Lapidus A."/>
            <person name="Lucas S."/>
            <person name="Coutinho P."/>
            <person name="Gong Y."/>
            <person name="Samejima M."/>
            <person name="Mahadevan R."/>
            <person name="Abou-Zaid M."/>
            <person name="de Vries R.P."/>
            <person name="Igarashi K."/>
            <person name="Yadav J.S."/>
            <person name="Grigoriev I.V."/>
            <person name="Master E.R."/>
        </authorList>
    </citation>
    <scope>NUCLEOTIDE SEQUENCE [LARGE SCALE GENOMIC DNA]</scope>
    <source>
        <strain evidence="6 7">HHB-10118-sp</strain>
    </source>
</reference>
<dbReference type="InterPro" id="IPR039373">
    <property type="entry name" value="Peptidase_M28B"/>
</dbReference>
<sequence>MDYKPLSTNEKEGIPPPVQAPAPVPAKDARVKKCRRLATFARHLVVLSLVFLTLRYWGSQMKAEVDAEVGAWLPELFAFDHHHHHGGGKHGGAKHPVLHGKATEHAYLTVPNPASAILASRQYATTPHMAGTPGDFDTAKLWLSLLQSELGAVAPASEPIYSAGSAESRNATLSIPHSNAPTAWIDVYYPVMNTPVNHSVTILGEDGQPVWTAPLEEVADETDPEAGQYVEAVPVFHGLSASGEASGKLIYANYGRQEDFKALVEKGVNFTGSIVLARYGGIFRGLKVKGAQELGAAGVLIFSDPSDDGAVTEDNGYLAYPYGPARNPTSVQRGSVQFLSMYPGDPTTPGSPAYENSTRTEGENIPRIPSLPISWANAQVLLNEISEGGLNRTVSLVNHVDTGVIPIWNTMGVIPGHIKDEVVIVGNHRDAWVMGATDPSSGTVSTHEFVRGLGHLLKKGWKPLRTLVIASWDAEEYGLIGSTEWGEDFADFIEENVVAYINLDSSVSGARFGASASPSLSHLVRSAAEEIPHPTIPGRSLWDARNDVGIFQGTAKEGVLEMYEAEAQQADDLGVNPLGSGSDYTVFLQHIGVASTNMGFGNTPHDAAYHYHSVYDSQRWQELYGDPGFFRHVAIAKLLGLQTLRLLDSITLPINTTYYAYELGSYLERVESIASATSLDVDFSSLRHSLHALQRASIALDQEKYEAEKELKKIVRKLMRRRIIHRKVRKAICKIKKVFGKECHQEHKKLDSQEAVSVVNVPSFTTEEGRAIQPRIGRAPILVKEHLEGHHCQMKGKGHHNKHLYKKLKKAVKRVRKANQKLVAFERGFISKDGIKDREWYKHLGVAPGKWLGYGATTLPALTESFTIDNNATLAKYEIKRLQKLVDKLADKIEP</sequence>
<dbReference type="Proteomes" id="UP000008370">
    <property type="component" value="Unassembled WGS sequence"/>
</dbReference>
<name>K5X8Z4_PHACS</name>
<organism evidence="6 7">
    <name type="scientific">Phanerochaete carnosa (strain HHB-10118-sp)</name>
    <name type="common">White-rot fungus</name>
    <name type="synonym">Peniophora carnosa</name>
    <dbReference type="NCBI Taxonomy" id="650164"/>
    <lineage>
        <taxon>Eukaryota</taxon>
        <taxon>Fungi</taxon>
        <taxon>Dikarya</taxon>
        <taxon>Basidiomycota</taxon>
        <taxon>Agaricomycotina</taxon>
        <taxon>Agaricomycetes</taxon>
        <taxon>Polyporales</taxon>
        <taxon>Phanerochaetaceae</taxon>
        <taxon>Phanerochaete</taxon>
    </lineage>
</organism>
<dbReference type="Gene3D" id="3.50.30.30">
    <property type="match status" value="1"/>
</dbReference>
<dbReference type="SUPFAM" id="SSF52025">
    <property type="entry name" value="PA domain"/>
    <property type="match status" value="1"/>
</dbReference>
<evidence type="ECO:0000256" key="2">
    <source>
        <dbReference type="SAM" id="MobiDB-lite"/>
    </source>
</evidence>
<accession>K5X8Z4</accession>
<dbReference type="SUPFAM" id="SSF53187">
    <property type="entry name" value="Zn-dependent exopeptidases"/>
    <property type="match status" value="1"/>
</dbReference>
<dbReference type="GO" id="GO:0004180">
    <property type="term" value="F:carboxypeptidase activity"/>
    <property type="evidence" value="ECO:0007669"/>
    <property type="project" value="TreeGrafter"/>
</dbReference>
<dbReference type="Gene3D" id="1.20.930.40">
    <property type="entry name" value="Transferrin receptor-like, dimerisation domain"/>
    <property type="match status" value="1"/>
</dbReference>
<dbReference type="InterPro" id="IPR046450">
    <property type="entry name" value="PA_dom_sf"/>
</dbReference>
<dbReference type="CDD" id="cd08022">
    <property type="entry name" value="M28_PSMA_like"/>
    <property type="match status" value="1"/>
</dbReference>